<protein>
    <submittedName>
        <fullName evidence="1">Uncharacterized protein</fullName>
    </submittedName>
</protein>
<keyword evidence="2" id="KW-1185">Reference proteome</keyword>
<proteinExistence type="predicted"/>
<dbReference type="Proteomes" id="UP000242469">
    <property type="component" value="Unassembled WGS sequence"/>
</dbReference>
<reference evidence="2" key="1">
    <citation type="submission" date="2016-10" db="EMBL/GenBank/DDBJ databases">
        <authorList>
            <person name="Varghese N."/>
            <person name="Submissions S."/>
        </authorList>
    </citation>
    <scope>NUCLEOTIDE SEQUENCE [LARGE SCALE GENOMIC DNA]</scope>
    <source>
        <strain evidence="2">DSM 11526</strain>
    </source>
</reference>
<accession>A0A1H4GLB8</accession>
<evidence type="ECO:0000313" key="2">
    <source>
        <dbReference type="Proteomes" id="UP000242469"/>
    </source>
</evidence>
<dbReference type="AlphaFoldDB" id="A0A1H4GLB8"/>
<organism evidence="1 2">
    <name type="scientific">Marinobacterium iners DSM 11526</name>
    <dbReference type="NCBI Taxonomy" id="1122198"/>
    <lineage>
        <taxon>Bacteria</taxon>
        <taxon>Pseudomonadati</taxon>
        <taxon>Pseudomonadota</taxon>
        <taxon>Gammaproteobacteria</taxon>
        <taxon>Oceanospirillales</taxon>
        <taxon>Oceanospirillaceae</taxon>
        <taxon>Marinobacterium</taxon>
    </lineage>
</organism>
<sequence length="44" mass="5004">MAHSKRSQECEQTLSITNVPLTPDKYKNVEFPLYSGVNVSEFSK</sequence>
<evidence type="ECO:0000313" key="1">
    <source>
        <dbReference type="EMBL" id="SEB09442.1"/>
    </source>
</evidence>
<gene>
    <name evidence="1" type="ORF">SAMN02745729_1173</name>
</gene>
<dbReference type="STRING" id="1122198.SAMN02745729_1173"/>
<dbReference type="EMBL" id="FNRJ01000017">
    <property type="protein sequence ID" value="SEB09442.1"/>
    <property type="molecule type" value="Genomic_DNA"/>
</dbReference>
<name>A0A1H4GLB8_9GAMM</name>